<accession>X1HRT5</accession>
<sequence length="229" mass="25948">MDEITAAMLQNIREIEARDENQILAELAGETISEYIYETEVWDWITQPDGKRKKQKVRKVKLSWVGTRETARAKGNIVASDPVVTDLDDAIRIVVKFTDLANNFSVFGGCHQPRKMKINDYDQSTGKITGSHYEDDPFCFQKGLSKAQRNGLTACIPADWSAKMIDRFLKASKGKQGHYITQGGGSGMPVPQLKMQIKPRADWDKITKDQVPDFLRLESLMWELAKLQP</sequence>
<protein>
    <submittedName>
        <fullName evidence="1">Uncharacterized protein</fullName>
    </submittedName>
</protein>
<dbReference type="AlphaFoldDB" id="X1HRT5"/>
<evidence type="ECO:0000313" key="1">
    <source>
        <dbReference type="EMBL" id="GAH72182.1"/>
    </source>
</evidence>
<gene>
    <name evidence="1" type="ORF">S03H2_43655</name>
</gene>
<name>X1HRT5_9ZZZZ</name>
<reference evidence="1" key="1">
    <citation type="journal article" date="2014" name="Front. Microbiol.">
        <title>High frequency of phylogenetically diverse reductive dehalogenase-homologous genes in deep subseafloor sedimentary metagenomes.</title>
        <authorList>
            <person name="Kawai M."/>
            <person name="Futagami T."/>
            <person name="Toyoda A."/>
            <person name="Takaki Y."/>
            <person name="Nishi S."/>
            <person name="Hori S."/>
            <person name="Arai W."/>
            <person name="Tsubouchi T."/>
            <person name="Morono Y."/>
            <person name="Uchiyama I."/>
            <person name="Ito T."/>
            <person name="Fujiyama A."/>
            <person name="Inagaki F."/>
            <person name="Takami H."/>
        </authorList>
    </citation>
    <scope>NUCLEOTIDE SEQUENCE</scope>
    <source>
        <strain evidence="1">Expedition CK06-06</strain>
    </source>
</reference>
<feature type="non-terminal residue" evidence="1">
    <location>
        <position position="229"/>
    </location>
</feature>
<organism evidence="1">
    <name type="scientific">marine sediment metagenome</name>
    <dbReference type="NCBI Taxonomy" id="412755"/>
    <lineage>
        <taxon>unclassified sequences</taxon>
        <taxon>metagenomes</taxon>
        <taxon>ecological metagenomes</taxon>
    </lineage>
</organism>
<comment type="caution">
    <text evidence="1">The sequence shown here is derived from an EMBL/GenBank/DDBJ whole genome shotgun (WGS) entry which is preliminary data.</text>
</comment>
<proteinExistence type="predicted"/>
<dbReference type="EMBL" id="BARU01027258">
    <property type="protein sequence ID" value="GAH72182.1"/>
    <property type="molecule type" value="Genomic_DNA"/>
</dbReference>